<organism evidence="1">
    <name type="scientific">marine sediment metagenome</name>
    <dbReference type="NCBI Taxonomy" id="412755"/>
    <lineage>
        <taxon>unclassified sequences</taxon>
        <taxon>metagenomes</taxon>
        <taxon>ecological metagenomes</taxon>
    </lineage>
</organism>
<proteinExistence type="predicted"/>
<feature type="non-terminal residue" evidence="1">
    <location>
        <position position="136"/>
    </location>
</feature>
<accession>X1HYF3</accession>
<evidence type="ECO:0008006" key="2">
    <source>
        <dbReference type="Google" id="ProtNLM"/>
    </source>
</evidence>
<comment type="caution">
    <text evidence="1">The sequence shown here is derived from an EMBL/GenBank/DDBJ whole genome shotgun (WGS) entry which is preliminary data.</text>
</comment>
<dbReference type="EMBL" id="BARU01026232">
    <property type="protein sequence ID" value="GAH75196.1"/>
    <property type="molecule type" value="Genomic_DNA"/>
</dbReference>
<gene>
    <name evidence="1" type="ORF">S03H2_42168</name>
</gene>
<reference evidence="1" key="1">
    <citation type="journal article" date="2014" name="Front. Microbiol.">
        <title>High frequency of phylogenetically diverse reductive dehalogenase-homologous genes in deep subseafloor sedimentary metagenomes.</title>
        <authorList>
            <person name="Kawai M."/>
            <person name="Futagami T."/>
            <person name="Toyoda A."/>
            <person name="Takaki Y."/>
            <person name="Nishi S."/>
            <person name="Hori S."/>
            <person name="Arai W."/>
            <person name="Tsubouchi T."/>
            <person name="Morono Y."/>
            <person name="Uchiyama I."/>
            <person name="Ito T."/>
            <person name="Fujiyama A."/>
            <person name="Inagaki F."/>
            <person name="Takami H."/>
        </authorList>
    </citation>
    <scope>NUCLEOTIDE SEQUENCE</scope>
    <source>
        <strain evidence="1">Expedition CK06-06</strain>
    </source>
</reference>
<dbReference type="AlphaFoldDB" id="X1HYF3"/>
<name>X1HYF3_9ZZZZ</name>
<sequence>MSYSNLDANNFTQIAGQDEYVRRYRNQVIYLNKLLQDTIDGILTKSGGRSIIIIQSDHGPGSLLDWENLNNSSFGERMPILNAYYFPDQDYSKLYPDITPVNSFRIILDQYFGTQLGFIEDKSYFSLMDTPYDFID</sequence>
<protein>
    <recommendedName>
        <fullName evidence="2">Sulfatase N-terminal domain-containing protein</fullName>
    </recommendedName>
</protein>
<evidence type="ECO:0000313" key="1">
    <source>
        <dbReference type="EMBL" id="GAH75196.1"/>
    </source>
</evidence>